<dbReference type="Gene3D" id="1.20.58.340">
    <property type="entry name" value="Magnesium transport protein CorA, transmembrane region"/>
    <property type="match status" value="1"/>
</dbReference>
<evidence type="ECO:0000256" key="1">
    <source>
        <dbReference type="ARBA" id="ARBA00004141"/>
    </source>
</evidence>
<dbReference type="SUPFAM" id="SSF144083">
    <property type="entry name" value="Magnesium transport protein CorA, transmembrane region"/>
    <property type="match status" value="1"/>
</dbReference>
<evidence type="ECO:0000313" key="7">
    <source>
        <dbReference type="Proteomes" id="UP000008141"/>
    </source>
</evidence>
<reference evidence="6 7" key="1">
    <citation type="journal article" date="2010" name="Plant Cell">
        <title>The Chlorella variabilis NC64A genome reveals adaptation to photosymbiosis, coevolution with viruses, and cryptic sex.</title>
        <authorList>
            <person name="Blanc G."/>
            <person name="Duncan G."/>
            <person name="Agarkova I."/>
            <person name="Borodovsky M."/>
            <person name="Gurnon J."/>
            <person name="Kuo A."/>
            <person name="Lindquist E."/>
            <person name="Lucas S."/>
            <person name="Pangilinan J."/>
            <person name="Polle J."/>
            <person name="Salamov A."/>
            <person name="Terry A."/>
            <person name="Yamada T."/>
            <person name="Dunigan D.D."/>
            <person name="Grigoriev I.V."/>
            <person name="Claverie J.M."/>
            <person name="Van Etten J.L."/>
        </authorList>
    </citation>
    <scope>NUCLEOTIDE SEQUENCE [LARGE SCALE GENOMIC DNA]</scope>
    <source>
        <strain evidence="6 7">NC64A</strain>
    </source>
</reference>
<dbReference type="InterPro" id="IPR045863">
    <property type="entry name" value="CorA_TM1_TM2"/>
</dbReference>
<dbReference type="Proteomes" id="UP000008141">
    <property type="component" value="Unassembled WGS sequence"/>
</dbReference>
<dbReference type="RefSeq" id="XP_005842692.1">
    <property type="nucleotide sequence ID" value="XM_005842635.1"/>
</dbReference>
<sequence length="69" mass="7827">MGLPPYTHCWGPPPLHHPATLVAGIFGMNLRSTLEMSVVGFWGTTAMIILGAFWVFWVILNYTRRKRIV</sequence>
<evidence type="ECO:0000256" key="3">
    <source>
        <dbReference type="ARBA" id="ARBA00022989"/>
    </source>
</evidence>
<organism evidence="7">
    <name type="scientific">Chlorella variabilis</name>
    <name type="common">Green alga</name>
    <dbReference type="NCBI Taxonomy" id="554065"/>
    <lineage>
        <taxon>Eukaryota</taxon>
        <taxon>Viridiplantae</taxon>
        <taxon>Chlorophyta</taxon>
        <taxon>core chlorophytes</taxon>
        <taxon>Trebouxiophyceae</taxon>
        <taxon>Chlorellales</taxon>
        <taxon>Chlorellaceae</taxon>
        <taxon>Chlorella clade</taxon>
        <taxon>Chlorella</taxon>
    </lineage>
</organism>
<comment type="subcellular location">
    <subcellularLocation>
        <location evidence="1">Membrane</location>
        <topology evidence="1">Multi-pass membrane protein</topology>
    </subcellularLocation>
</comment>
<evidence type="ECO:0000313" key="6">
    <source>
        <dbReference type="EMBL" id="EFN50560.1"/>
    </source>
</evidence>
<protein>
    <submittedName>
        <fullName evidence="6">Uncharacterized protein</fullName>
    </submittedName>
</protein>
<dbReference type="InParanoid" id="E1ZUD6"/>
<dbReference type="STRING" id="554065.E1ZUD6"/>
<evidence type="ECO:0000256" key="2">
    <source>
        <dbReference type="ARBA" id="ARBA00022692"/>
    </source>
</evidence>
<keyword evidence="4 5" id="KW-0472">Membrane</keyword>
<evidence type="ECO:0000256" key="4">
    <source>
        <dbReference type="ARBA" id="ARBA00023136"/>
    </source>
</evidence>
<name>E1ZUD6_CHLVA</name>
<dbReference type="GO" id="GO:0016020">
    <property type="term" value="C:membrane"/>
    <property type="evidence" value="ECO:0007669"/>
    <property type="project" value="UniProtKB-SubCell"/>
</dbReference>
<dbReference type="OrthoDB" id="10251508at2759"/>
<dbReference type="KEGG" id="cvr:CHLNCDRAFT_136592"/>
<feature type="transmembrane region" description="Helical" evidence="5">
    <location>
        <begin position="39"/>
        <end position="60"/>
    </location>
</feature>
<evidence type="ECO:0000256" key="5">
    <source>
        <dbReference type="SAM" id="Phobius"/>
    </source>
</evidence>
<dbReference type="EMBL" id="GL433972">
    <property type="protein sequence ID" value="EFN50560.1"/>
    <property type="molecule type" value="Genomic_DNA"/>
</dbReference>
<keyword evidence="3 5" id="KW-1133">Transmembrane helix</keyword>
<keyword evidence="2 5" id="KW-0812">Transmembrane</keyword>
<keyword evidence="7" id="KW-1185">Reference proteome</keyword>
<proteinExistence type="predicted"/>
<dbReference type="AlphaFoldDB" id="E1ZUD6"/>
<dbReference type="GeneID" id="17349992"/>
<gene>
    <name evidence="6" type="ORF">CHLNCDRAFT_136592</name>
</gene>
<accession>E1ZUD6</accession>